<comment type="caution">
    <text evidence="2">The sequence shown here is derived from an EMBL/GenBank/DDBJ whole genome shotgun (WGS) entry which is preliminary data.</text>
</comment>
<dbReference type="RefSeq" id="WP_304378689.1">
    <property type="nucleotide sequence ID" value="NZ_JAUOZU010000021.1"/>
</dbReference>
<name>A0ABT8YTU3_9HYPH</name>
<dbReference type="SUPFAM" id="SSF51182">
    <property type="entry name" value="RmlC-like cupins"/>
    <property type="match status" value="1"/>
</dbReference>
<feature type="domain" description="(S)-ureidoglycine aminohydrolase cupin" evidence="1">
    <location>
        <begin position="47"/>
        <end position="115"/>
    </location>
</feature>
<protein>
    <submittedName>
        <fullName evidence="2">Cupin domain-containing protein</fullName>
    </submittedName>
</protein>
<evidence type="ECO:0000259" key="1">
    <source>
        <dbReference type="Pfam" id="PF05899"/>
    </source>
</evidence>
<evidence type="ECO:0000313" key="2">
    <source>
        <dbReference type="EMBL" id="MDO6966759.1"/>
    </source>
</evidence>
<dbReference type="InterPro" id="IPR014710">
    <property type="entry name" value="RmlC-like_jellyroll"/>
</dbReference>
<proteinExistence type="predicted"/>
<dbReference type="EMBL" id="JAUOZU010000021">
    <property type="protein sequence ID" value="MDO6966759.1"/>
    <property type="molecule type" value="Genomic_DNA"/>
</dbReference>
<reference evidence="2" key="1">
    <citation type="journal article" date="2015" name="Int. J. Syst. Evol. Microbiol.">
        <title>Rhizobium alvei sp. nov., isolated from a freshwater river.</title>
        <authorList>
            <person name="Sheu S.Y."/>
            <person name="Huang H.W."/>
            <person name="Young C.C."/>
            <person name="Chen W.M."/>
        </authorList>
    </citation>
    <scope>NUCLEOTIDE SEQUENCE</scope>
    <source>
        <strain evidence="2">TNR-22</strain>
    </source>
</reference>
<evidence type="ECO:0000313" key="3">
    <source>
        <dbReference type="Proteomes" id="UP001174932"/>
    </source>
</evidence>
<dbReference type="Gene3D" id="2.60.120.10">
    <property type="entry name" value="Jelly Rolls"/>
    <property type="match status" value="1"/>
</dbReference>
<accession>A0ABT8YTU3</accession>
<sequence length="122" mass="13161">MLPFKLDMDRIELDAWGAPEDIGATTLEGPMQVSGKLLFGTLETAVSGGLYAATKGKYRVVYAFHEHATLLDGQVALTDETTGQTVIYGPGDSWIIAKGTPVIWDVRSPSIRKSYIAAMADL</sequence>
<dbReference type="InterPro" id="IPR008579">
    <property type="entry name" value="UGlyAH_Cupin_dom"/>
</dbReference>
<keyword evidence="3" id="KW-1185">Reference proteome</keyword>
<dbReference type="PANTHER" id="PTHR40943">
    <property type="entry name" value="CYTOPLASMIC PROTEIN-RELATED"/>
    <property type="match status" value="1"/>
</dbReference>
<dbReference type="PANTHER" id="PTHR40943:SF1">
    <property type="entry name" value="CYTOPLASMIC PROTEIN"/>
    <property type="match status" value="1"/>
</dbReference>
<dbReference type="InterPro" id="IPR011051">
    <property type="entry name" value="RmlC_Cupin_sf"/>
</dbReference>
<organism evidence="2 3">
    <name type="scientific">Rhizobium alvei</name>
    <dbReference type="NCBI Taxonomy" id="1132659"/>
    <lineage>
        <taxon>Bacteria</taxon>
        <taxon>Pseudomonadati</taxon>
        <taxon>Pseudomonadota</taxon>
        <taxon>Alphaproteobacteria</taxon>
        <taxon>Hyphomicrobiales</taxon>
        <taxon>Rhizobiaceae</taxon>
        <taxon>Rhizobium/Agrobacterium group</taxon>
        <taxon>Rhizobium</taxon>
    </lineage>
</organism>
<gene>
    <name evidence="2" type="ORF">Q4481_22635</name>
</gene>
<dbReference type="Pfam" id="PF05899">
    <property type="entry name" value="Cupin_3"/>
    <property type="match status" value="1"/>
</dbReference>
<dbReference type="Proteomes" id="UP001174932">
    <property type="component" value="Unassembled WGS sequence"/>
</dbReference>
<reference evidence="2" key="2">
    <citation type="submission" date="2023-07" db="EMBL/GenBank/DDBJ databases">
        <authorList>
            <person name="Shen H."/>
        </authorList>
    </citation>
    <scope>NUCLEOTIDE SEQUENCE</scope>
    <source>
        <strain evidence="2">TNR-22</strain>
    </source>
</reference>